<dbReference type="GO" id="GO:0004806">
    <property type="term" value="F:triacylglycerol lipase activity"/>
    <property type="evidence" value="ECO:0007669"/>
    <property type="project" value="TreeGrafter"/>
</dbReference>
<dbReference type="PANTHER" id="PTHR43433:SF5">
    <property type="entry name" value="AB HYDROLASE-1 DOMAIN-CONTAINING PROTEIN"/>
    <property type="match status" value="1"/>
</dbReference>
<reference evidence="3 4" key="1">
    <citation type="submission" date="2018-02" db="EMBL/GenBank/DDBJ databases">
        <title>Genomic Encyclopedia of Archaeal and Bacterial Type Strains, Phase II (KMG-II): from individual species to whole genera.</title>
        <authorList>
            <person name="Goeker M."/>
        </authorList>
    </citation>
    <scope>NUCLEOTIDE SEQUENCE [LARGE SCALE GENOMIC DNA]</scope>
    <source>
        <strain evidence="3 4">YU 961-1</strain>
    </source>
</reference>
<keyword evidence="1" id="KW-1133">Transmembrane helix</keyword>
<organism evidence="3 4">
    <name type="scientific">Actinokineospora auranticolor</name>
    <dbReference type="NCBI Taxonomy" id="155976"/>
    <lineage>
        <taxon>Bacteria</taxon>
        <taxon>Bacillati</taxon>
        <taxon>Actinomycetota</taxon>
        <taxon>Actinomycetes</taxon>
        <taxon>Pseudonocardiales</taxon>
        <taxon>Pseudonocardiaceae</taxon>
        <taxon>Actinokineospora</taxon>
    </lineage>
</organism>
<dbReference type="PANTHER" id="PTHR43433">
    <property type="entry name" value="HYDROLASE, ALPHA/BETA FOLD FAMILY PROTEIN"/>
    <property type="match status" value="1"/>
</dbReference>
<accession>A0A2S6GCV0</accession>
<dbReference type="InterPro" id="IPR050471">
    <property type="entry name" value="AB_hydrolase"/>
</dbReference>
<evidence type="ECO:0000313" key="3">
    <source>
        <dbReference type="EMBL" id="PPK62757.1"/>
    </source>
</evidence>
<dbReference type="Pfam" id="PF00561">
    <property type="entry name" value="Abhydrolase_1"/>
    <property type="match status" value="1"/>
</dbReference>
<feature type="domain" description="AB hydrolase-1" evidence="2">
    <location>
        <begin position="205"/>
        <end position="308"/>
    </location>
</feature>
<dbReference type="SUPFAM" id="SSF53474">
    <property type="entry name" value="alpha/beta-Hydrolases"/>
    <property type="match status" value="1"/>
</dbReference>
<keyword evidence="4" id="KW-1185">Reference proteome</keyword>
<evidence type="ECO:0000256" key="1">
    <source>
        <dbReference type="SAM" id="Phobius"/>
    </source>
</evidence>
<keyword evidence="1" id="KW-0812">Transmembrane</keyword>
<proteinExistence type="predicted"/>
<feature type="transmembrane region" description="Helical" evidence="1">
    <location>
        <begin position="109"/>
        <end position="128"/>
    </location>
</feature>
<dbReference type="InterPro" id="IPR000073">
    <property type="entry name" value="AB_hydrolase_1"/>
</dbReference>
<feature type="transmembrane region" description="Helical" evidence="1">
    <location>
        <begin position="26"/>
        <end position="49"/>
    </location>
</feature>
<feature type="transmembrane region" description="Helical" evidence="1">
    <location>
        <begin position="55"/>
        <end position="74"/>
    </location>
</feature>
<sequence>MVGLDGVTLVLSPLLWLLAGIRPRPWLLVAALAVDVVFLIEALGDLGWFLDQDKLWLHVVLTVLPAAVVGAWTLPRVIRGSPVDPWPAVVAAVAAVVNAYFAVVPHERVTFGVLAFALVPAVVVLAVILPLRGRGRVARIAVGIGATLALAASSAVAAIKTSTVTGYDAEDSAAARAKAEQVPVRTGHVTSEGDTLYYEVRGCGPPLLMISGGQGDAGFYTYPAALLADEFQVITYDRRGNSRSTRNVTDFSIAQQARDAVAVLRAAGHESAAIFGNSGGAIIALEMATSTPAAATAVIAHEPPLLTVEPDTKSLAMFDTIRRLGAGTGMALFSLSVGIPVAAYREIPADFTARTANNQRFFAEHEMAHFVRYAPNVERLKSSGIPVVMAVGATTLATRRYYGPPAGILAGKIGAPLVVFPGHHLSYFDVPVAWTAKLRDTLHDVRRH</sequence>
<dbReference type="OrthoDB" id="3210164at2"/>
<dbReference type="Gene3D" id="3.40.50.1820">
    <property type="entry name" value="alpha/beta hydrolase"/>
    <property type="match status" value="1"/>
</dbReference>
<dbReference type="AlphaFoldDB" id="A0A2S6GCV0"/>
<comment type="caution">
    <text evidence="3">The sequence shown here is derived from an EMBL/GenBank/DDBJ whole genome shotgun (WGS) entry which is preliminary data.</text>
</comment>
<dbReference type="Proteomes" id="UP000239203">
    <property type="component" value="Unassembled WGS sequence"/>
</dbReference>
<name>A0A2S6GCV0_9PSEU</name>
<protein>
    <submittedName>
        <fullName evidence="3">Pimeloyl-ACP methyl ester carboxylesterase</fullName>
    </submittedName>
</protein>
<dbReference type="GO" id="GO:0046503">
    <property type="term" value="P:glycerolipid catabolic process"/>
    <property type="evidence" value="ECO:0007669"/>
    <property type="project" value="TreeGrafter"/>
</dbReference>
<evidence type="ECO:0000313" key="4">
    <source>
        <dbReference type="Proteomes" id="UP000239203"/>
    </source>
</evidence>
<gene>
    <name evidence="3" type="ORF">CLV40_13323</name>
</gene>
<keyword evidence="1" id="KW-0472">Membrane</keyword>
<dbReference type="EMBL" id="PTIX01000033">
    <property type="protein sequence ID" value="PPK62757.1"/>
    <property type="molecule type" value="Genomic_DNA"/>
</dbReference>
<evidence type="ECO:0000259" key="2">
    <source>
        <dbReference type="Pfam" id="PF00561"/>
    </source>
</evidence>
<feature type="transmembrane region" description="Helical" evidence="1">
    <location>
        <begin position="140"/>
        <end position="159"/>
    </location>
</feature>
<dbReference type="InterPro" id="IPR029058">
    <property type="entry name" value="AB_hydrolase_fold"/>
</dbReference>
<feature type="transmembrane region" description="Helical" evidence="1">
    <location>
        <begin position="86"/>
        <end position="103"/>
    </location>
</feature>